<dbReference type="Proteomes" id="UP001163387">
    <property type="component" value="Chromosome"/>
</dbReference>
<evidence type="ECO:0000313" key="1">
    <source>
        <dbReference type="EMBL" id="BDT04858.1"/>
    </source>
</evidence>
<organism evidence="1 2">
    <name type="scientific">Spiroplasma ixodetis</name>
    <dbReference type="NCBI Taxonomy" id="2141"/>
    <lineage>
        <taxon>Bacteria</taxon>
        <taxon>Bacillati</taxon>
        <taxon>Mycoplasmatota</taxon>
        <taxon>Mollicutes</taxon>
        <taxon>Entomoplasmatales</taxon>
        <taxon>Spiroplasmataceae</taxon>
        <taxon>Spiroplasma</taxon>
    </lineage>
</organism>
<dbReference type="RefSeq" id="WP_281748502.1">
    <property type="nucleotide sequence ID" value="NZ_AP026933.1"/>
</dbReference>
<reference evidence="1 2" key="1">
    <citation type="journal article" date="2022" name="Front. Microbiol.">
        <title>Male-killing mechanisms vary between Spiroplasma species.</title>
        <authorList>
            <person name="Arai H."/>
            <person name="Inoue M."/>
            <person name="Kageyama D."/>
        </authorList>
    </citation>
    <scope>NUCLEOTIDE SEQUENCE [LARGE SCALE GENOMIC DNA]</scope>
    <source>
        <strain evidence="2">sHm</strain>
    </source>
</reference>
<protein>
    <submittedName>
        <fullName evidence="1">Uncharacterized protein</fullName>
    </submittedName>
</protein>
<accession>A0ABN6T0D5</accession>
<gene>
    <name evidence="1" type="ORF">SHM_25040</name>
</gene>
<sequence length="49" mass="5854">MPIITTKCYISSCEKEYTFDSLYRDKFIYCSGKCYQQAFNNTVTKYTQK</sequence>
<dbReference type="EMBL" id="AP026933">
    <property type="protein sequence ID" value="BDT04858.1"/>
    <property type="molecule type" value="Genomic_DNA"/>
</dbReference>
<evidence type="ECO:0000313" key="2">
    <source>
        <dbReference type="Proteomes" id="UP001163387"/>
    </source>
</evidence>
<keyword evidence="2" id="KW-1185">Reference proteome</keyword>
<proteinExistence type="predicted"/>
<name>A0ABN6T0D5_9MOLU</name>